<dbReference type="PATRIC" id="fig|1308866.3.peg.2957"/>
<dbReference type="PANTHER" id="PTHR34385:SF1">
    <property type="entry name" value="PEPTIDOGLYCAN L-ALANYL-D-GLUTAMATE ENDOPEPTIDASE CWLK"/>
    <property type="match status" value="1"/>
</dbReference>
<dbReference type="SUPFAM" id="SSF55166">
    <property type="entry name" value="Hedgehog/DD-peptidase"/>
    <property type="match status" value="1"/>
</dbReference>
<dbReference type="EMBL" id="APML01000080">
    <property type="protein sequence ID" value="ENH95713.1"/>
    <property type="molecule type" value="Genomic_DNA"/>
</dbReference>
<gene>
    <name evidence="2" type="ORF">J416_14692</name>
</gene>
<dbReference type="CDD" id="cd14852">
    <property type="entry name" value="LD-carboxypeptidase"/>
    <property type="match status" value="1"/>
</dbReference>
<feature type="domain" description="D-alanyl-D-alanine carboxypeptidase-like core" evidence="1">
    <location>
        <begin position="1"/>
        <end position="60"/>
    </location>
</feature>
<name>N4W678_9BACI</name>
<keyword evidence="2" id="KW-0121">Carboxypeptidase</keyword>
<proteinExistence type="predicted"/>
<dbReference type="InterPro" id="IPR058193">
    <property type="entry name" value="VanY/YodJ_core_dom"/>
</dbReference>
<accession>N4W678</accession>
<dbReference type="Pfam" id="PF02557">
    <property type="entry name" value="VanY"/>
    <property type="match status" value="1"/>
</dbReference>
<evidence type="ECO:0000259" key="1">
    <source>
        <dbReference type="Pfam" id="PF02557"/>
    </source>
</evidence>
<keyword evidence="3" id="KW-1185">Reference proteome</keyword>
<comment type="caution">
    <text evidence="2">The sequence shown here is derived from an EMBL/GenBank/DDBJ whole genome shotgun (WGS) entry which is preliminary data.</text>
</comment>
<keyword evidence="2" id="KW-0645">Protease</keyword>
<evidence type="ECO:0000313" key="3">
    <source>
        <dbReference type="Proteomes" id="UP000012283"/>
    </source>
</evidence>
<dbReference type="InterPro" id="IPR009045">
    <property type="entry name" value="Zn_M74/Hedgehog-like"/>
</dbReference>
<dbReference type="GO" id="GO:0006508">
    <property type="term" value="P:proteolysis"/>
    <property type="evidence" value="ECO:0007669"/>
    <property type="project" value="InterPro"/>
</dbReference>
<dbReference type="GO" id="GO:0004180">
    <property type="term" value="F:carboxypeptidase activity"/>
    <property type="evidence" value="ECO:0007669"/>
    <property type="project" value="UniProtKB-KW"/>
</dbReference>
<protein>
    <submittedName>
        <fullName evidence="2">D-alanyl-D-alanine carboxypeptidase</fullName>
    </submittedName>
</protein>
<dbReference type="InterPro" id="IPR052179">
    <property type="entry name" value="DD-CPase-like"/>
</dbReference>
<dbReference type="STRING" id="1308866.J416_14692"/>
<dbReference type="PANTHER" id="PTHR34385">
    <property type="entry name" value="D-ALANYL-D-ALANINE CARBOXYPEPTIDASE"/>
    <property type="match status" value="1"/>
</dbReference>
<sequence>MDVASAALVAVLEQSFKDTDEGAWLADHAYQYGFIIRYPEGKQDITGYSYEPWHLRYVGKDIASDIHEQQITLEEYFDLYP</sequence>
<reference evidence="2 3" key="1">
    <citation type="submission" date="2013-03" db="EMBL/GenBank/DDBJ databases">
        <title>Draft genome sequence of Gracibacillus halophilus YIM-C55.5, a moderately halophilic and thermophilic organism from the Xiaochaidamu salt lake.</title>
        <authorList>
            <person name="Sugumar T."/>
            <person name="Polireddy D.R."/>
            <person name="Antony A."/>
            <person name="Madhava Y.R."/>
            <person name="Sivakumar N."/>
        </authorList>
    </citation>
    <scope>NUCLEOTIDE SEQUENCE [LARGE SCALE GENOMIC DNA]</scope>
    <source>
        <strain evidence="2 3">YIM-C55.5</strain>
    </source>
</reference>
<dbReference type="eggNOG" id="COG1876">
    <property type="taxonomic scope" value="Bacteria"/>
</dbReference>
<evidence type="ECO:0000313" key="2">
    <source>
        <dbReference type="EMBL" id="ENH95713.1"/>
    </source>
</evidence>
<keyword evidence="2" id="KW-0378">Hydrolase</keyword>
<organism evidence="2 3">
    <name type="scientific">Gracilibacillus halophilus YIM-C55.5</name>
    <dbReference type="NCBI Taxonomy" id="1308866"/>
    <lineage>
        <taxon>Bacteria</taxon>
        <taxon>Bacillati</taxon>
        <taxon>Bacillota</taxon>
        <taxon>Bacilli</taxon>
        <taxon>Bacillales</taxon>
        <taxon>Bacillaceae</taxon>
        <taxon>Gracilibacillus</taxon>
    </lineage>
</organism>
<dbReference type="AlphaFoldDB" id="N4W678"/>
<dbReference type="Proteomes" id="UP000012283">
    <property type="component" value="Unassembled WGS sequence"/>
</dbReference>
<dbReference type="InterPro" id="IPR003709">
    <property type="entry name" value="VanY-like_core_dom"/>
</dbReference>
<dbReference type="Gene3D" id="3.30.1380.10">
    <property type="match status" value="1"/>
</dbReference>